<dbReference type="Gene3D" id="3.90.580.10">
    <property type="entry name" value="Zinc finger, CHC2-type domain"/>
    <property type="match status" value="1"/>
</dbReference>
<comment type="domain">
    <text evidence="12">Contains an N-terminal zinc-binding domain, a central core domain that contains the primase activity, and a C-terminal DnaB-binding domain.</text>
</comment>
<dbReference type="SMART" id="SM00493">
    <property type="entry name" value="TOPRIM"/>
    <property type="match status" value="1"/>
</dbReference>
<comment type="cofactor">
    <cofactor evidence="12">
        <name>Zn(2+)</name>
        <dbReference type="ChEBI" id="CHEBI:29105"/>
    </cofactor>
    <text evidence="12">Binds 1 zinc ion per monomer.</text>
</comment>
<keyword evidence="3 12" id="KW-0808">Transferase</keyword>
<dbReference type="GO" id="GO:1990077">
    <property type="term" value="C:primosome complex"/>
    <property type="evidence" value="ECO:0007669"/>
    <property type="project" value="UniProtKB-KW"/>
</dbReference>
<dbReference type="GO" id="GO:0003677">
    <property type="term" value="F:DNA binding"/>
    <property type="evidence" value="ECO:0007669"/>
    <property type="project" value="UniProtKB-KW"/>
</dbReference>
<dbReference type="NCBIfam" id="TIGR01391">
    <property type="entry name" value="dnaG"/>
    <property type="match status" value="1"/>
</dbReference>
<evidence type="ECO:0000256" key="7">
    <source>
        <dbReference type="ARBA" id="ARBA00022771"/>
    </source>
</evidence>
<dbReference type="EMBL" id="PVTL01000001">
    <property type="protein sequence ID" value="PRY70247.1"/>
    <property type="molecule type" value="Genomic_DNA"/>
</dbReference>
<keyword evidence="5 12" id="KW-0235">DNA replication</keyword>
<evidence type="ECO:0000256" key="1">
    <source>
        <dbReference type="ARBA" id="ARBA00022478"/>
    </source>
</evidence>
<dbReference type="CDD" id="cd03364">
    <property type="entry name" value="TOPRIM_DnaG_primases"/>
    <property type="match status" value="1"/>
</dbReference>
<dbReference type="PROSITE" id="PS50880">
    <property type="entry name" value="TOPRIM"/>
    <property type="match status" value="1"/>
</dbReference>
<comment type="function">
    <text evidence="12">RNA polymerase that catalyzes the synthesis of short RNA molecules used as primers for DNA polymerase during DNA replication.</text>
</comment>
<dbReference type="InterPro" id="IPR037068">
    <property type="entry name" value="DNA_primase_core_N_sf"/>
</dbReference>
<sequence length="770" mass="82843">MAGLIRRNDIDEVRSRTNLADIVGDYVTLKNAGVGSMKGLCPFHEERSPSFHVRPQVGFYHCFGCGEGGDVFTFLQKMDHVTFSEAVERLAGRLGYELHYEDGGQATDHGNRARILSANKAAEDFFQAQLATSEAELGRVFLGQRGFDQAAAERFGVGYAPRGGALGKHLKTLGYTEEELVTAGLLGRGDRGDVYDRFRGRLVWPIRDVTGQTLGFGARKLREDDTGPKYLNTPETPVYHKSQVLYGLDLAKRDVARGKQIVVVEGYTDVMACHLAGVTTAVATCGTAFGVDHVKIVRRVLGDFDNADTTATGEVIFTFDPDEAGQKAASRAFSEEQRFAAQTFVAVAPDGLDPCDLRLHRGDDAVRRLVTTRKPMFEFMIRRTLADHDLETVEGRVAALRASAPVVAGIRDQAMGVGYSRNLAGWLGMDPSEVARAVSTARSAVTKSAGDSASSRPRSAAGSRAGDSHGAYGSRPGADRGGDSRDGRDRGGDSRDGRDRGGDSRDGRDRGGESRDGRDRGGDSRGGVTQGASAGAASPGYPGAGSVESRSNPSGGIDRAVGGAGPNGDEQTRLTEDSGGAQSGRSHDSRDRESWRAPDSRDTHWDQEPQQEAGPSIVDLPTDQATRLERDALMAMLQHPTDIGREMLARATQVGFSNATLGVVRDAIAISLDAMESPEWVATIIREVPQSFASLVQQLAIGPIPQRAEQIAVYCQEIAASLVGLDLLRAKADLLGSLQRTDPVADPERYARIQRDLLSVEQERRSLRNE</sequence>
<organism evidence="15 16">
    <name type="scientific">Glaciihabitans tibetensis</name>
    <dbReference type="NCBI Taxonomy" id="1266600"/>
    <lineage>
        <taxon>Bacteria</taxon>
        <taxon>Bacillati</taxon>
        <taxon>Actinomycetota</taxon>
        <taxon>Actinomycetes</taxon>
        <taxon>Micrococcales</taxon>
        <taxon>Microbacteriaceae</taxon>
        <taxon>Glaciihabitans</taxon>
    </lineage>
</organism>
<comment type="subunit">
    <text evidence="12">Monomer. Interacts with DnaB.</text>
</comment>
<keyword evidence="8 12" id="KW-0862">Zinc</keyword>
<evidence type="ECO:0000313" key="16">
    <source>
        <dbReference type="Proteomes" id="UP000237983"/>
    </source>
</evidence>
<dbReference type="SUPFAM" id="SSF56731">
    <property type="entry name" value="DNA primase core"/>
    <property type="match status" value="1"/>
</dbReference>
<protein>
    <recommendedName>
        <fullName evidence="12">DNA primase</fullName>
        <ecNumber evidence="12">2.7.7.101</ecNumber>
    </recommendedName>
</protein>
<keyword evidence="2 12" id="KW-0639">Primosome</keyword>
<evidence type="ECO:0000256" key="3">
    <source>
        <dbReference type="ARBA" id="ARBA00022679"/>
    </source>
</evidence>
<dbReference type="Gene3D" id="3.40.1360.10">
    <property type="match status" value="1"/>
</dbReference>
<dbReference type="InterPro" id="IPR034151">
    <property type="entry name" value="TOPRIM_DnaG_bac"/>
</dbReference>
<dbReference type="InterPro" id="IPR002694">
    <property type="entry name" value="Znf_CHC2"/>
</dbReference>
<comment type="similarity">
    <text evidence="12">Belongs to the DnaG primase family.</text>
</comment>
<gene>
    <name evidence="12" type="primary">dnaG</name>
    <name evidence="15" type="ORF">B0I08_101375</name>
</gene>
<dbReference type="FunFam" id="3.90.580.10:FF:000001">
    <property type="entry name" value="DNA primase"/>
    <property type="match status" value="1"/>
</dbReference>
<dbReference type="GO" id="GO:0003899">
    <property type="term" value="F:DNA-directed RNA polymerase activity"/>
    <property type="evidence" value="ECO:0007669"/>
    <property type="project" value="UniProtKB-UniRule"/>
</dbReference>
<dbReference type="Pfam" id="PF01807">
    <property type="entry name" value="Zn_ribbon_DnaG"/>
    <property type="match status" value="1"/>
</dbReference>
<keyword evidence="6 12" id="KW-0479">Metal-binding</keyword>
<accession>A0A2T0VJ65</accession>
<dbReference type="HAMAP" id="MF_00974">
    <property type="entry name" value="DNA_primase_DnaG"/>
    <property type="match status" value="1"/>
</dbReference>
<evidence type="ECO:0000256" key="6">
    <source>
        <dbReference type="ARBA" id="ARBA00022723"/>
    </source>
</evidence>
<evidence type="ECO:0000256" key="2">
    <source>
        <dbReference type="ARBA" id="ARBA00022515"/>
    </source>
</evidence>
<dbReference type="GO" id="GO:0005737">
    <property type="term" value="C:cytoplasm"/>
    <property type="evidence" value="ECO:0007669"/>
    <property type="project" value="TreeGrafter"/>
</dbReference>
<dbReference type="Pfam" id="PF10410">
    <property type="entry name" value="DnaB_bind"/>
    <property type="match status" value="1"/>
</dbReference>
<keyword evidence="1 12" id="KW-0240">DNA-directed RNA polymerase</keyword>
<keyword evidence="9" id="KW-0460">Magnesium</keyword>
<evidence type="ECO:0000256" key="4">
    <source>
        <dbReference type="ARBA" id="ARBA00022695"/>
    </source>
</evidence>
<dbReference type="InterPro" id="IPR006295">
    <property type="entry name" value="DNA_primase_DnaG"/>
</dbReference>
<dbReference type="GO" id="GO:0008270">
    <property type="term" value="F:zinc ion binding"/>
    <property type="evidence" value="ECO:0007669"/>
    <property type="project" value="UniProtKB-UniRule"/>
</dbReference>
<evidence type="ECO:0000256" key="8">
    <source>
        <dbReference type="ARBA" id="ARBA00022833"/>
    </source>
</evidence>
<evidence type="ECO:0000256" key="5">
    <source>
        <dbReference type="ARBA" id="ARBA00022705"/>
    </source>
</evidence>
<feature type="compositionally biased region" description="Low complexity" evidence="13">
    <location>
        <begin position="531"/>
        <end position="546"/>
    </location>
</feature>
<evidence type="ECO:0000256" key="9">
    <source>
        <dbReference type="ARBA" id="ARBA00022842"/>
    </source>
</evidence>
<dbReference type="InterPro" id="IPR030846">
    <property type="entry name" value="DnaG_bac"/>
</dbReference>
<feature type="domain" description="Toprim" evidence="14">
    <location>
        <begin position="259"/>
        <end position="349"/>
    </location>
</feature>
<dbReference type="Gene3D" id="3.90.980.10">
    <property type="entry name" value="DNA primase, catalytic core, N-terminal domain"/>
    <property type="match status" value="1"/>
</dbReference>
<keyword evidence="7 12" id="KW-0863">Zinc-finger</keyword>
<dbReference type="InterPro" id="IPR006171">
    <property type="entry name" value="TOPRIM_dom"/>
</dbReference>
<dbReference type="SUPFAM" id="SSF57783">
    <property type="entry name" value="Zinc beta-ribbon"/>
    <property type="match status" value="1"/>
</dbReference>
<dbReference type="InterPro" id="IPR019475">
    <property type="entry name" value="DNA_primase_DnaB-bd"/>
</dbReference>
<name>A0A2T0VJ65_9MICO</name>
<comment type="catalytic activity">
    <reaction evidence="12">
        <text>ssDNA + n NTP = ssDNA/pppN(pN)n-1 hybrid + (n-1) diphosphate.</text>
        <dbReference type="EC" id="2.7.7.101"/>
    </reaction>
</comment>
<keyword evidence="11 12" id="KW-0804">Transcription</keyword>
<reference evidence="15 16" key="1">
    <citation type="submission" date="2018-03" db="EMBL/GenBank/DDBJ databases">
        <title>Genomic Encyclopedia of Type Strains, Phase III (KMG-III): the genomes of soil and plant-associated and newly described type strains.</title>
        <authorList>
            <person name="Whitman W."/>
        </authorList>
    </citation>
    <scope>NUCLEOTIDE SEQUENCE [LARGE SCALE GENOMIC DNA]</scope>
    <source>
        <strain evidence="15 16">CGMCC 1.12484</strain>
    </source>
</reference>
<evidence type="ECO:0000256" key="13">
    <source>
        <dbReference type="SAM" id="MobiDB-lite"/>
    </source>
</evidence>
<evidence type="ECO:0000256" key="10">
    <source>
        <dbReference type="ARBA" id="ARBA00023125"/>
    </source>
</evidence>
<dbReference type="InterPro" id="IPR036977">
    <property type="entry name" value="DNA_primase_Znf_CHC2"/>
</dbReference>
<dbReference type="Proteomes" id="UP000237983">
    <property type="component" value="Unassembled WGS sequence"/>
</dbReference>
<dbReference type="InterPro" id="IPR050219">
    <property type="entry name" value="DnaG_primase"/>
</dbReference>
<dbReference type="Pfam" id="PF13662">
    <property type="entry name" value="Toprim_4"/>
    <property type="match status" value="1"/>
</dbReference>
<dbReference type="SMART" id="SM00400">
    <property type="entry name" value="ZnF_CHCC"/>
    <property type="match status" value="1"/>
</dbReference>
<dbReference type="AlphaFoldDB" id="A0A2T0VJ65"/>
<evidence type="ECO:0000256" key="11">
    <source>
        <dbReference type="ARBA" id="ARBA00023163"/>
    </source>
</evidence>
<keyword evidence="10 12" id="KW-0238">DNA-binding</keyword>
<dbReference type="GO" id="GO:0000428">
    <property type="term" value="C:DNA-directed RNA polymerase complex"/>
    <property type="evidence" value="ECO:0007669"/>
    <property type="project" value="UniProtKB-KW"/>
</dbReference>
<keyword evidence="16" id="KW-1185">Reference proteome</keyword>
<dbReference type="PANTHER" id="PTHR30313">
    <property type="entry name" value="DNA PRIMASE"/>
    <property type="match status" value="1"/>
</dbReference>
<dbReference type="Pfam" id="PF08275">
    <property type="entry name" value="DNAG_N"/>
    <property type="match status" value="1"/>
</dbReference>
<evidence type="ECO:0000259" key="14">
    <source>
        <dbReference type="PROSITE" id="PS50880"/>
    </source>
</evidence>
<keyword evidence="4 12" id="KW-0548">Nucleotidyltransferase</keyword>
<feature type="region of interest" description="Disordered" evidence="13">
    <location>
        <begin position="444"/>
        <end position="622"/>
    </location>
</feature>
<dbReference type="GO" id="GO:0006269">
    <property type="term" value="P:DNA replication, synthesis of primer"/>
    <property type="evidence" value="ECO:0007669"/>
    <property type="project" value="UniProtKB-UniRule"/>
</dbReference>
<dbReference type="InterPro" id="IPR013264">
    <property type="entry name" value="DNAG_N"/>
</dbReference>
<dbReference type="PANTHER" id="PTHR30313:SF2">
    <property type="entry name" value="DNA PRIMASE"/>
    <property type="match status" value="1"/>
</dbReference>
<evidence type="ECO:0000313" key="15">
    <source>
        <dbReference type="EMBL" id="PRY70247.1"/>
    </source>
</evidence>
<dbReference type="EC" id="2.7.7.101" evidence="12"/>
<feature type="compositionally biased region" description="Basic and acidic residues" evidence="13">
    <location>
        <begin position="477"/>
        <end position="523"/>
    </location>
</feature>
<feature type="compositionally biased region" description="Basic and acidic residues" evidence="13">
    <location>
        <begin position="585"/>
        <end position="607"/>
    </location>
</feature>
<comment type="caution">
    <text evidence="15">The sequence shown here is derived from an EMBL/GenBank/DDBJ whole genome shotgun (WGS) entry which is preliminary data.</text>
</comment>
<proteinExistence type="inferred from homology"/>
<feature type="compositionally biased region" description="Low complexity" evidence="13">
    <location>
        <begin position="444"/>
        <end position="476"/>
    </location>
</feature>
<feature type="zinc finger region" description="CHC2-type" evidence="12">
    <location>
        <begin position="41"/>
        <end position="65"/>
    </location>
</feature>
<evidence type="ECO:0000256" key="12">
    <source>
        <dbReference type="HAMAP-Rule" id="MF_00974"/>
    </source>
</evidence>